<accession>A0ABW3JRY8</accession>
<keyword evidence="3" id="KW-1185">Reference proteome</keyword>
<feature type="domain" description="Helix-turn-helix" evidence="1">
    <location>
        <begin position="46"/>
        <end position="94"/>
    </location>
</feature>
<dbReference type="RefSeq" id="WP_386107227.1">
    <property type="nucleotide sequence ID" value="NZ_JBHTJR010000045.1"/>
</dbReference>
<evidence type="ECO:0000259" key="1">
    <source>
        <dbReference type="Pfam" id="PF12728"/>
    </source>
</evidence>
<sequence>MNLETLSFEMLPQAVAILLNEVSELKGLLKKEKETKPSQEPEEQFFNVQQTANFLGLTTATIYSKVSRNELPVMKRNGRLYFSKLELLAYLKEGKVNQENSSITDELEELFNLNKKGLRNGK</sequence>
<evidence type="ECO:0000313" key="3">
    <source>
        <dbReference type="Proteomes" id="UP001597062"/>
    </source>
</evidence>
<gene>
    <name evidence="2" type="ORF">ACFQ1U_08325</name>
</gene>
<dbReference type="Proteomes" id="UP001597062">
    <property type="component" value="Unassembled WGS sequence"/>
</dbReference>
<reference evidence="3" key="1">
    <citation type="journal article" date="2019" name="Int. J. Syst. Evol. Microbiol.">
        <title>The Global Catalogue of Microorganisms (GCM) 10K type strain sequencing project: providing services to taxonomists for standard genome sequencing and annotation.</title>
        <authorList>
            <consortium name="The Broad Institute Genomics Platform"/>
            <consortium name="The Broad Institute Genome Sequencing Center for Infectious Disease"/>
            <person name="Wu L."/>
            <person name="Ma J."/>
        </authorList>
    </citation>
    <scope>NUCLEOTIDE SEQUENCE [LARGE SCALE GENOMIC DNA]</scope>
    <source>
        <strain evidence="3">CCUG 60527</strain>
    </source>
</reference>
<dbReference type="Pfam" id="PF12728">
    <property type="entry name" value="HTH_17"/>
    <property type="match status" value="1"/>
</dbReference>
<proteinExistence type="predicted"/>
<comment type="caution">
    <text evidence="2">The sequence shown here is derived from an EMBL/GenBank/DDBJ whole genome shotgun (WGS) entry which is preliminary data.</text>
</comment>
<protein>
    <submittedName>
        <fullName evidence="2">Helix-turn-helix domain-containing protein</fullName>
    </submittedName>
</protein>
<organism evidence="2 3">
    <name type="scientific">Tenacibaculum geojense</name>
    <dbReference type="NCBI Taxonomy" id="915352"/>
    <lineage>
        <taxon>Bacteria</taxon>
        <taxon>Pseudomonadati</taxon>
        <taxon>Bacteroidota</taxon>
        <taxon>Flavobacteriia</taxon>
        <taxon>Flavobacteriales</taxon>
        <taxon>Flavobacteriaceae</taxon>
        <taxon>Tenacibaculum</taxon>
    </lineage>
</organism>
<dbReference type="InterPro" id="IPR041657">
    <property type="entry name" value="HTH_17"/>
</dbReference>
<name>A0ABW3JRY8_9FLAO</name>
<dbReference type="EMBL" id="JBHTJR010000045">
    <property type="protein sequence ID" value="MFD0993207.1"/>
    <property type="molecule type" value="Genomic_DNA"/>
</dbReference>
<evidence type="ECO:0000313" key="2">
    <source>
        <dbReference type="EMBL" id="MFD0993207.1"/>
    </source>
</evidence>